<evidence type="ECO:0000256" key="4">
    <source>
        <dbReference type="ARBA" id="ARBA00023136"/>
    </source>
</evidence>
<accession>A0A0M0LR96</accession>
<dbReference type="PANTHER" id="PTHR19317:SF0">
    <property type="entry name" value="PRENYLATED RAB ACCEPTOR PROTEIN 1"/>
    <property type="match status" value="1"/>
</dbReference>
<keyword evidence="4 5" id="KW-0472">Membrane</keyword>
<sequence length="184" mass="20206">MSSGAGRLSSIVARARGFLGNTEETRMALGKLAILARAFVSPTQFSKPADQAECLRRVRSNLSHFRYLYGIIYVFVLGWTILSSPLLLIGLLVLAAAWMYCFVLTNQDEALAIGGFELRRREKLLVLVPFSILVVTLSGMINSLVYVVILSTLIALPHASFHEPHELDALDQLELEGLKSGMVG</sequence>
<dbReference type="GO" id="GO:0016020">
    <property type="term" value="C:membrane"/>
    <property type="evidence" value="ECO:0007669"/>
    <property type="project" value="UniProtKB-SubCell"/>
</dbReference>
<evidence type="ECO:0000313" key="6">
    <source>
        <dbReference type="EMBL" id="KOO53559.1"/>
    </source>
</evidence>
<feature type="transmembrane region" description="Helical" evidence="5">
    <location>
        <begin position="65"/>
        <end position="82"/>
    </location>
</feature>
<feature type="transmembrane region" description="Helical" evidence="5">
    <location>
        <begin position="126"/>
        <end position="156"/>
    </location>
</feature>
<comment type="caution">
    <text evidence="6">The sequence shown here is derived from an EMBL/GenBank/DDBJ whole genome shotgun (WGS) entry which is preliminary data.</text>
</comment>
<protein>
    <recommendedName>
        <fullName evidence="5">PRA1 family protein</fullName>
    </recommendedName>
</protein>
<dbReference type="OrthoDB" id="63113at2759"/>
<dbReference type="AlphaFoldDB" id="A0A0M0LR96"/>
<evidence type="ECO:0000256" key="5">
    <source>
        <dbReference type="RuleBase" id="RU363107"/>
    </source>
</evidence>
<evidence type="ECO:0000256" key="2">
    <source>
        <dbReference type="ARBA" id="ARBA00022692"/>
    </source>
</evidence>
<dbReference type="EMBL" id="JWZX01000178">
    <property type="protein sequence ID" value="KOO53559.1"/>
    <property type="molecule type" value="Genomic_DNA"/>
</dbReference>
<keyword evidence="7" id="KW-1185">Reference proteome</keyword>
<keyword evidence="2 5" id="KW-0812">Transmembrane</keyword>
<organism evidence="6 7">
    <name type="scientific">Chrysochromulina tobinii</name>
    <dbReference type="NCBI Taxonomy" id="1460289"/>
    <lineage>
        <taxon>Eukaryota</taxon>
        <taxon>Haptista</taxon>
        <taxon>Haptophyta</taxon>
        <taxon>Prymnesiophyceae</taxon>
        <taxon>Prymnesiales</taxon>
        <taxon>Chrysochromulinaceae</taxon>
        <taxon>Chrysochromulina</taxon>
    </lineage>
</organism>
<evidence type="ECO:0000256" key="3">
    <source>
        <dbReference type="ARBA" id="ARBA00022989"/>
    </source>
</evidence>
<dbReference type="Pfam" id="PF03208">
    <property type="entry name" value="PRA1"/>
    <property type="match status" value="1"/>
</dbReference>
<comment type="subcellular location">
    <subcellularLocation>
        <location evidence="1 5">Membrane</location>
        <topology evidence="1 5">Multi-pass membrane protein</topology>
    </subcellularLocation>
</comment>
<dbReference type="Proteomes" id="UP000037460">
    <property type="component" value="Unassembled WGS sequence"/>
</dbReference>
<reference evidence="7" key="1">
    <citation type="journal article" date="2015" name="PLoS Genet.">
        <title>Genome Sequence and Transcriptome Analyses of Chrysochromulina tobin: Metabolic Tools for Enhanced Algal Fitness in the Prominent Order Prymnesiales (Haptophyceae).</title>
        <authorList>
            <person name="Hovde B.T."/>
            <person name="Deodato C.R."/>
            <person name="Hunsperger H.M."/>
            <person name="Ryken S.A."/>
            <person name="Yost W."/>
            <person name="Jha R.K."/>
            <person name="Patterson J."/>
            <person name="Monnat R.J. Jr."/>
            <person name="Barlow S.B."/>
            <person name="Starkenburg S.R."/>
            <person name="Cattolico R.A."/>
        </authorList>
    </citation>
    <scope>NUCLEOTIDE SEQUENCE</scope>
    <source>
        <strain evidence="7">CCMP291</strain>
    </source>
</reference>
<name>A0A0M0LR96_9EUKA</name>
<evidence type="ECO:0000313" key="7">
    <source>
        <dbReference type="Proteomes" id="UP000037460"/>
    </source>
</evidence>
<proteinExistence type="inferred from homology"/>
<keyword evidence="3 5" id="KW-1133">Transmembrane helix</keyword>
<dbReference type="GO" id="GO:0005794">
    <property type="term" value="C:Golgi apparatus"/>
    <property type="evidence" value="ECO:0007669"/>
    <property type="project" value="TreeGrafter"/>
</dbReference>
<gene>
    <name evidence="6" type="ORF">Ctob_012662</name>
</gene>
<dbReference type="PANTHER" id="PTHR19317">
    <property type="entry name" value="PRENYLATED RAB ACCEPTOR 1-RELATED"/>
    <property type="match status" value="1"/>
</dbReference>
<evidence type="ECO:0000256" key="1">
    <source>
        <dbReference type="ARBA" id="ARBA00004141"/>
    </source>
</evidence>
<comment type="similarity">
    <text evidence="5">Belongs to the PRA1 family.</text>
</comment>
<dbReference type="InterPro" id="IPR004895">
    <property type="entry name" value="Prenylated_rab_accept_PRA1"/>
</dbReference>
<feature type="transmembrane region" description="Helical" evidence="5">
    <location>
        <begin position="88"/>
        <end position="105"/>
    </location>
</feature>